<evidence type="ECO:0000256" key="5">
    <source>
        <dbReference type="ARBA" id="ARBA00022553"/>
    </source>
</evidence>
<feature type="compositionally biased region" description="Low complexity" evidence="10">
    <location>
        <begin position="331"/>
        <end position="348"/>
    </location>
</feature>
<name>A0A9J6CNK1_POLVA</name>
<feature type="region of interest" description="Disordered" evidence="10">
    <location>
        <begin position="392"/>
        <end position="460"/>
    </location>
</feature>
<proteinExistence type="inferred from homology"/>
<dbReference type="OrthoDB" id="8947034at2759"/>
<dbReference type="InterPro" id="IPR024786">
    <property type="entry name" value="TORC"/>
</dbReference>
<keyword evidence="6" id="KW-0805">Transcription regulation</keyword>
<comment type="subcellular location">
    <subcellularLocation>
        <location evidence="2">Cytoplasm</location>
    </subcellularLocation>
    <subcellularLocation>
        <location evidence="1">Nucleus</location>
    </subcellularLocation>
</comment>
<feature type="region of interest" description="Disordered" evidence="10">
    <location>
        <begin position="495"/>
        <end position="573"/>
    </location>
</feature>
<dbReference type="EMBL" id="JADBJN010000001">
    <property type="protein sequence ID" value="KAG5683817.1"/>
    <property type="molecule type" value="Genomic_DNA"/>
</dbReference>
<dbReference type="AlphaFoldDB" id="A0A9J6CNK1"/>
<evidence type="ECO:0000259" key="11">
    <source>
        <dbReference type="Pfam" id="PF12884"/>
    </source>
</evidence>
<evidence type="ECO:0000256" key="8">
    <source>
        <dbReference type="ARBA" id="ARBA00023163"/>
    </source>
</evidence>
<keyword evidence="4" id="KW-0963">Cytoplasm</keyword>
<evidence type="ECO:0000256" key="9">
    <source>
        <dbReference type="ARBA" id="ARBA00023242"/>
    </source>
</evidence>
<dbReference type="GO" id="GO:0005737">
    <property type="term" value="C:cytoplasm"/>
    <property type="evidence" value="ECO:0007669"/>
    <property type="project" value="UniProtKB-SubCell"/>
</dbReference>
<dbReference type="InterPro" id="IPR024783">
    <property type="entry name" value="TORC_N"/>
</dbReference>
<feature type="compositionally biased region" description="Polar residues" evidence="10">
    <location>
        <begin position="321"/>
        <end position="330"/>
    </location>
</feature>
<dbReference type="PANTHER" id="PTHR13589:SF15">
    <property type="entry name" value="CREB-REGULATED TRANSCRIPTION COACTIVATOR, ISOFORM B"/>
    <property type="match status" value="1"/>
</dbReference>
<reference evidence="12" key="1">
    <citation type="submission" date="2021-03" db="EMBL/GenBank/DDBJ databases">
        <title>Chromosome level genome of the anhydrobiotic midge Polypedilum vanderplanki.</title>
        <authorList>
            <person name="Yoshida Y."/>
            <person name="Kikawada T."/>
            <person name="Gusev O."/>
        </authorList>
    </citation>
    <scope>NUCLEOTIDE SEQUENCE</scope>
    <source>
        <strain evidence="12">NIAS01</strain>
        <tissue evidence="12">Whole body or cell culture</tissue>
    </source>
</reference>
<feature type="compositionally biased region" description="Polar residues" evidence="10">
    <location>
        <begin position="57"/>
        <end position="70"/>
    </location>
</feature>
<keyword evidence="13" id="KW-1185">Reference proteome</keyword>
<keyword evidence="9" id="KW-0539">Nucleus</keyword>
<comment type="caution">
    <text evidence="12">The sequence shown here is derived from an EMBL/GenBank/DDBJ whole genome shotgun (WGS) entry which is preliminary data.</text>
</comment>
<feature type="compositionally biased region" description="Polar residues" evidence="10">
    <location>
        <begin position="93"/>
        <end position="111"/>
    </location>
</feature>
<keyword evidence="7" id="KW-0010">Activator</keyword>
<dbReference type="GO" id="GO:0008140">
    <property type="term" value="F:cAMP response element binding protein binding"/>
    <property type="evidence" value="ECO:0007669"/>
    <property type="project" value="InterPro"/>
</dbReference>
<sequence>MANPRKFSEKIALLNQKEAEGNAEFERIMREVSEVSAKGDESGTPTTTLAGLLTTGYINDSNKNGNADSKSTARESRGRSVGGGPMRSRRNIDTSPYSSNNNAYLSPPQESSWRRTSSDSAIHQSLTQAQDMHNNVHQSLMLSPRAHKRLSNSQSNSMKNLHHQQQPINQQHSLSQQNMQQTTLLAQQVMHQQSMPQQHLVMNNLQQDMKSRSVSRLPGIHVYPTSQNDELLQIPVGNSTGSLPDLTLVHFQQSPISNPLDPQEQQHLITTVTSSFTTNPSFSMASTNQSTTNQLQNMTQQQMYTQMGNNLDQFSPKHFNNDSNNEKGSSSQNMLLQQGGNNNANFAQQQQSNPIPIDTSQQQRQQQQSPLHHQSYPSHISVDKMMSYRSTNTASPANLSLSQGNLSKQNSYRNQNSPNHRPSPGSSPLGNIPGLTANFDSNSSAPCSPSPQMTSNNGQFDTYPSVDSFYLNPTIQQHFEQFSLVDSPLPDYITSTNDQNFSQMNDNYNGILNDSPNRTNQSPTNRSRPSSRANHNTTTNSNQQQSHTSQNNGGGSSPHSPHSPMGSDTMLAGNNYDNLRSILGSSSPLDGALLNGINNSNSGVNDIMLGAGIGSDSNCAKLIPTSMSTSSPSHHPLTQTTTAIPEIIFSDYSSGSDFTRDLLSVDNFLELGMNTTELQMFENANIIDPTIEENFRRDLY</sequence>
<dbReference type="GO" id="GO:0005634">
    <property type="term" value="C:nucleus"/>
    <property type="evidence" value="ECO:0007669"/>
    <property type="project" value="UniProtKB-SubCell"/>
</dbReference>
<evidence type="ECO:0000256" key="2">
    <source>
        <dbReference type="ARBA" id="ARBA00004496"/>
    </source>
</evidence>
<dbReference type="GO" id="GO:0045944">
    <property type="term" value="P:positive regulation of transcription by RNA polymerase II"/>
    <property type="evidence" value="ECO:0007669"/>
    <property type="project" value="TreeGrafter"/>
</dbReference>
<evidence type="ECO:0000256" key="4">
    <source>
        <dbReference type="ARBA" id="ARBA00022490"/>
    </source>
</evidence>
<protein>
    <recommendedName>
        <fullName evidence="11">Transducer of regulated CREB activity N-terminal domain-containing protein</fullName>
    </recommendedName>
</protein>
<evidence type="ECO:0000256" key="6">
    <source>
        <dbReference type="ARBA" id="ARBA00023015"/>
    </source>
</evidence>
<gene>
    <name evidence="12" type="ORF">PVAND_013081</name>
</gene>
<feature type="compositionally biased region" description="Polar residues" evidence="10">
    <location>
        <begin position="495"/>
        <end position="533"/>
    </location>
</feature>
<feature type="compositionally biased region" description="Polar residues" evidence="10">
    <location>
        <begin position="392"/>
        <end position="429"/>
    </location>
</feature>
<dbReference type="Proteomes" id="UP001107558">
    <property type="component" value="Chromosome 1"/>
</dbReference>
<evidence type="ECO:0000256" key="7">
    <source>
        <dbReference type="ARBA" id="ARBA00023159"/>
    </source>
</evidence>
<keyword evidence="5" id="KW-0597">Phosphoprotein</keyword>
<keyword evidence="8" id="KW-0804">Transcription</keyword>
<evidence type="ECO:0000313" key="13">
    <source>
        <dbReference type="Proteomes" id="UP001107558"/>
    </source>
</evidence>
<feature type="compositionally biased region" description="Low complexity" evidence="10">
    <location>
        <begin position="534"/>
        <end position="567"/>
    </location>
</feature>
<feature type="compositionally biased region" description="Polar residues" evidence="10">
    <location>
        <begin position="438"/>
        <end position="460"/>
    </location>
</feature>
<evidence type="ECO:0000256" key="3">
    <source>
        <dbReference type="ARBA" id="ARBA00007167"/>
    </source>
</evidence>
<dbReference type="PANTHER" id="PTHR13589">
    <property type="entry name" value="CREB-REGULATED TRANSCRIPTION COACTIVATOR"/>
    <property type="match status" value="1"/>
</dbReference>
<organism evidence="12 13">
    <name type="scientific">Polypedilum vanderplanki</name>
    <name type="common">Sleeping chironomid midge</name>
    <dbReference type="NCBI Taxonomy" id="319348"/>
    <lineage>
        <taxon>Eukaryota</taxon>
        <taxon>Metazoa</taxon>
        <taxon>Ecdysozoa</taxon>
        <taxon>Arthropoda</taxon>
        <taxon>Hexapoda</taxon>
        <taxon>Insecta</taxon>
        <taxon>Pterygota</taxon>
        <taxon>Neoptera</taxon>
        <taxon>Endopterygota</taxon>
        <taxon>Diptera</taxon>
        <taxon>Nematocera</taxon>
        <taxon>Chironomoidea</taxon>
        <taxon>Chironomidae</taxon>
        <taxon>Chironominae</taxon>
        <taxon>Polypedilum</taxon>
        <taxon>Polypedilum</taxon>
    </lineage>
</organism>
<accession>A0A9J6CNK1</accession>
<comment type="similarity">
    <text evidence="3">Belongs to the TORC family.</text>
</comment>
<dbReference type="GO" id="GO:0051289">
    <property type="term" value="P:protein homotetramerization"/>
    <property type="evidence" value="ECO:0007669"/>
    <property type="project" value="InterPro"/>
</dbReference>
<feature type="domain" description="Transducer of regulated CREB activity N-terminal" evidence="11">
    <location>
        <begin position="3"/>
        <end position="39"/>
    </location>
</feature>
<evidence type="ECO:0000256" key="1">
    <source>
        <dbReference type="ARBA" id="ARBA00004123"/>
    </source>
</evidence>
<feature type="region of interest" description="Disordered" evidence="10">
    <location>
        <begin position="310"/>
        <end position="348"/>
    </location>
</feature>
<evidence type="ECO:0000313" key="12">
    <source>
        <dbReference type="EMBL" id="KAG5683817.1"/>
    </source>
</evidence>
<dbReference type="Pfam" id="PF12884">
    <property type="entry name" value="TORC_N"/>
    <property type="match status" value="1"/>
</dbReference>
<feature type="region of interest" description="Disordered" evidence="10">
    <location>
        <begin position="56"/>
        <end position="120"/>
    </location>
</feature>
<evidence type="ECO:0000256" key="10">
    <source>
        <dbReference type="SAM" id="MobiDB-lite"/>
    </source>
</evidence>